<accession>E4Z1T9</accession>
<feature type="region of interest" description="Disordered" evidence="1">
    <location>
        <begin position="1"/>
        <end position="36"/>
    </location>
</feature>
<evidence type="ECO:0000313" key="2">
    <source>
        <dbReference type="EMBL" id="CBY41667.1"/>
    </source>
</evidence>
<organism evidence="2">
    <name type="scientific">Oikopleura dioica</name>
    <name type="common">Tunicate</name>
    <dbReference type="NCBI Taxonomy" id="34765"/>
    <lineage>
        <taxon>Eukaryota</taxon>
        <taxon>Metazoa</taxon>
        <taxon>Chordata</taxon>
        <taxon>Tunicata</taxon>
        <taxon>Appendicularia</taxon>
        <taxon>Copelata</taxon>
        <taxon>Oikopleuridae</taxon>
        <taxon>Oikopleura</taxon>
    </lineage>
</organism>
<dbReference type="AlphaFoldDB" id="E4Z1T9"/>
<dbReference type="Proteomes" id="UP000011014">
    <property type="component" value="Unassembled WGS sequence"/>
</dbReference>
<protein>
    <submittedName>
        <fullName evidence="2">Uncharacterized protein</fullName>
    </submittedName>
</protein>
<dbReference type="EMBL" id="FN656564">
    <property type="protein sequence ID" value="CBY41667.1"/>
    <property type="molecule type" value="Genomic_DNA"/>
</dbReference>
<proteinExistence type="predicted"/>
<evidence type="ECO:0000256" key="1">
    <source>
        <dbReference type="SAM" id="MobiDB-lite"/>
    </source>
</evidence>
<reference evidence="2" key="1">
    <citation type="journal article" date="2010" name="Science">
        <title>Plasticity of animal genome architecture unmasked by rapid evolution of a pelagic tunicate.</title>
        <authorList>
            <person name="Denoeud F."/>
            <person name="Henriet S."/>
            <person name="Mungpakdee S."/>
            <person name="Aury J.M."/>
            <person name="Da Silva C."/>
            <person name="Brinkmann H."/>
            <person name="Mikhaleva J."/>
            <person name="Olsen L.C."/>
            <person name="Jubin C."/>
            <person name="Canestro C."/>
            <person name="Bouquet J.M."/>
            <person name="Danks G."/>
            <person name="Poulain J."/>
            <person name="Campsteijn C."/>
            <person name="Adamski M."/>
            <person name="Cross I."/>
            <person name="Yadetie F."/>
            <person name="Muffato M."/>
            <person name="Louis A."/>
            <person name="Butcher S."/>
            <person name="Tsagkogeorga G."/>
            <person name="Konrad A."/>
            <person name="Singh S."/>
            <person name="Jensen M.F."/>
            <person name="Cong E.H."/>
            <person name="Eikeseth-Otteraa H."/>
            <person name="Noel B."/>
            <person name="Anthouard V."/>
            <person name="Porcel B.M."/>
            <person name="Kachouri-Lafond R."/>
            <person name="Nishino A."/>
            <person name="Ugolini M."/>
            <person name="Chourrout P."/>
            <person name="Nishida H."/>
            <person name="Aasland R."/>
            <person name="Huzurbazar S."/>
            <person name="Westhof E."/>
            <person name="Delsuc F."/>
            <person name="Lehrach H."/>
            <person name="Reinhardt R."/>
            <person name="Weissenbach J."/>
            <person name="Roy S.W."/>
            <person name="Artiguenave F."/>
            <person name="Postlethwait J.H."/>
            <person name="Manak J.R."/>
            <person name="Thompson E.M."/>
            <person name="Jaillon O."/>
            <person name="Du Pasquier L."/>
            <person name="Boudinot P."/>
            <person name="Liberles D.A."/>
            <person name="Volff J.N."/>
            <person name="Philippe H."/>
            <person name="Lenhard B."/>
            <person name="Roest Crollius H."/>
            <person name="Wincker P."/>
            <person name="Chourrout D."/>
        </authorList>
    </citation>
    <scope>NUCLEOTIDE SEQUENCE [LARGE SCALE GENOMIC DNA]</scope>
</reference>
<feature type="non-terminal residue" evidence="2">
    <location>
        <position position="1"/>
    </location>
</feature>
<sequence>APAPVKTVSQSRIIGPVPTSPAKSGSIPSFFPKKNS</sequence>
<gene>
    <name evidence="2" type="ORF">GSOID_T00023753001</name>
</gene>
<name>E4Z1T9_OIKDI</name>